<feature type="coiled-coil region" evidence="1">
    <location>
        <begin position="133"/>
        <end position="195"/>
    </location>
</feature>
<keyword evidence="1" id="KW-0175">Coiled coil</keyword>
<keyword evidence="5" id="KW-1185">Reference proteome</keyword>
<reference evidence="5" key="1">
    <citation type="journal article" date="2019" name="Int. J. Syst. Evol. Microbiol.">
        <title>The Global Catalogue of Microorganisms (GCM) 10K type strain sequencing project: providing services to taxonomists for standard genome sequencing and annotation.</title>
        <authorList>
            <consortium name="The Broad Institute Genomics Platform"/>
            <consortium name="The Broad Institute Genome Sequencing Center for Infectious Disease"/>
            <person name="Wu L."/>
            <person name="Ma J."/>
        </authorList>
    </citation>
    <scope>NUCLEOTIDE SEQUENCE [LARGE SCALE GENOMIC DNA]</scope>
    <source>
        <strain evidence="5">KCTC 23917</strain>
    </source>
</reference>
<dbReference type="EMBL" id="BMYU01000005">
    <property type="protein sequence ID" value="GGX44999.1"/>
    <property type="molecule type" value="Genomic_DNA"/>
</dbReference>
<evidence type="ECO:0008006" key="6">
    <source>
        <dbReference type="Google" id="ProtNLM"/>
    </source>
</evidence>
<evidence type="ECO:0000256" key="2">
    <source>
        <dbReference type="SAM" id="MobiDB-lite"/>
    </source>
</evidence>
<name>A0ABQ2Y1S0_9BURK</name>
<evidence type="ECO:0000256" key="3">
    <source>
        <dbReference type="SAM" id="Phobius"/>
    </source>
</evidence>
<sequence>MPAFFYLLYLLRLVKAIVSRNTFAYTKGLLTILSSAMKYGYFLLFGLLLLQKAAFAQTEVFLCVDENGKKEYKNTGAVKGCKRLDLPGLTISQPAPVQSVSAPKVAAAKPASSPAGFPKVDESTQKTRDADRRQILNDELRTEEQKLAELRKEFNNGEPERRGDERNYAKYQERVALMKDNIARTEKNVEALKREIGNLK</sequence>
<evidence type="ECO:0000313" key="4">
    <source>
        <dbReference type="EMBL" id="GGX44999.1"/>
    </source>
</evidence>
<organism evidence="4 5">
    <name type="scientific">Undibacterium squillarum</name>
    <dbReference type="NCBI Taxonomy" id="1131567"/>
    <lineage>
        <taxon>Bacteria</taxon>
        <taxon>Pseudomonadati</taxon>
        <taxon>Pseudomonadota</taxon>
        <taxon>Betaproteobacteria</taxon>
        <taxon>Burkholderiales</taxon>
        <taxon>Oxalobacteraceae</taxon>
        <taxon>Undibacterium</taxon>
    </lineage>
</organism>
<keyword evidence="3" id="KW-0812">Transmembrane</keyword>
<accession>A0ABQ2Y1S0</accession>
<dbReference type="Proteomes" id="UP000653343">
    <property type="component" value="Unassembled WGS sequence"/>
</dbReference>
<evidence type="ECO:0000256" key="1">
    <source>
        <dbReference type="SAM" id="Coils"/>
    </source>
</evidence>
<feature type="region of interest" description="Disordered" evidence="2">
    <location>
        <begin position="108"/>
        <end position="133"/>
    </location>
</feature>
<feature type="compositionally biased region" description="Basic and acidic residues" evidence="2">
    <location>
        <begin position="119"/>
        <end position="133"/>
    </location>
</feature>
<feature type="transmembrane region" description="Helical" evidence="3">
    <location>
        <begin position="32"/>
        <end position="50"/>
    </location>
</feature>
<comment type="caution">
    <text evidence="4">The sequence shown here is derived from an EMBL/GenBank/DDBJ whole genome shotgun (WGS) entry which is preliminary data.</text>
</comment>
<protein>
    <recommendedName>
        <fullName evidence="6">DUF4124 domain-containing protein</fullName>
    </recommendedName>
</protein>
<proteinExistence type="predicted"/>
<keyword evidence="3" id="KW-0472">Membrane</keyword>
<gene>
    <name evidence="4" type="ORF">GCM10010946_24480</name>
</gene>
<keyword evidence="3" id="KW-1133">Transmembrane helix</keyword>
<evidence type="ECO:0000313" key="5">
    <source>
        <dbReference type="Proteomes" id="UP000653343"/>
    </source>
</evidence>